<keyword evidence="3 6" id="KW-0812">Transmembrane</keyword>
<evidence type="ECO:0000256" key="3">
    <source>
        <dbReference type="ARBA" id="ARBA00022692"/>
    </source>
</evidence>
<dbReference type="Proteomes" id="UP001159405">
    <property type="component" value="Unassembled WGS sequence"/>
</dbReference>
<feature type="domain" description="G-protein coupled receptors family 1 profile" evidence="7">
    <location>
        <begin position="63"/>
        <end position="309"/>
    </location>
</feature>
<keyword evidence="5 6" id="KW-0472">Membrane</keyword>
<dbReference type="Gene3D" id="1.20.1070.10">
    <property type="entry name" value="Rhodopsin 7-helix transmembrane proteins"/>
    <property type="match status" value="1"/>
</dbReference>
<keyword evidence="4 6" id="KW-1133">Transmembrane helix</keyword>
<accession>A0ABN8NJ30</accession>
<feature type="transmembrane region" description="Helical" evidence="6">
    <location>
        <begin position="128"/>
        <end position="145"/>
    </location>
</feature>
<keyword evidence="9" id="KW-1185">Reference proteome</keyword>
<evidence type="ECO:0000256" key="2">
    <source>
        <dbReference type="ARBA" id="ARBA00022475"/>
    </source>
</evidence>
<dbReference type="SUPFAM" id="SSF81321">
    <property type="entry name" value="Family A G protein-coupled receptor-like"/>
    <property type="match status" value="1"/>
</dbReference>
<evidence type="ECO:0000256" key="5">
    <source>
        <dbReference type="ARBA" id="ARBA00023136"/>
    </source>
</evidence>
<comment type="subcellular location">
    <subcellularLocation>
        <location evidence="1">Cell membrane</location>
        <topology evidence="1">Multi-pass membrane protein</topology>
    </subcellularLocation>
</comment>
<dbReference type="PRINTS" id="PR00237">
    <property type="entry name" value="GPCRRHODOPSN"/>
</dbReference>
<keyword evidence="2" id="KW-1003">Cell membrane</keyword>
<dbReference type="InterPro" id="IPR000276">
    <property type="entry name" value="GPCR_Rhodpsn"/>
</dbReference>
<proteinExistence type="predicted"/>
<sequence>MQEMAETNFSRNSSMLGSNSTSFSVQKECLLFDVNFHTTQFLYVTHILTAVVNSLFSFTATAGNAVVILTVWRSPSLHTPSNTLICCLAVSDLTVGLLTQPCFVVHKIGEILHNFQMYCITRVVSESLGSITAGVSGLTMAAATIERYLALYFHLRYNEIVTVKRVLIVVSSFWIFLVTLATFRLLLLRPELYNTILVTTISLSLLLTYLVNVKIMKCVRMHEQQIQAECTSARLQTEEKTSRLRDMLRYKKSTVTMIIVVGIFTLCFLPMLCVKLAHRLWGYTVRVKVSYLFASTITFLNSSINPLVYCWRIKTLRNAVKSVLKQLKCKKDKIIPSLQRGETQTSQLTV</sequence>
<evidence type="ECO:0000256" key="4">
    <source>
        <dbReference type="ARBA" id="ARBA00022989"/>
    </source>
</evidence>
<comment type="caution">
    <text evidence="8">The sequence shown here is derived from an EMBL/GenBank/DDBJ whole genome shotgun (WGS) entry which is preliminary data.</text>
</comment>
<dbReference type="PROSITE" id="PS50262">
    <property type="entry name" value="G_PROTEIN_RECEP_F1_2"/>
    <property type="match status" value="1"/>
</dbReference>
<protein>
    <recommendedName>
        <fullName evidence="7">G-protein coupled receptors family 1 profile domain-containing protein</fullName>
    </recommendedName>
</protein>
<reference evidence="8 9" key="1">
    <citation type="submission" date="2022-05" db="EMBL/GenBank/DDBJ databases">
        <authorList>
            <consortium name="Genoscope - CEA"/>
            <person name="William W."/>
        </authorList>
    </citation>
    <scope>NUCLEOTIDE SEQUENCE [LARGE SCALE GENOMIC DNA]</scope>
</reference>
<evidence type="ECO:0000313" key="9">
    <source>
        <dbReference type="Proteomes" id="UP001159405"/>
    </source>
</evidence>
<dbReference type="EMBL" id="CALNXK010000018">
    <property type="protein sequence ID" value="CAH3105717.1"/>
    <property type="molecule type" value="Genomic_DNA"/>
</dbReference>
<evidence type="ECO:0000256" key="1">
    <source>
        <dbReference type="ARBA" id="ARBA00004651"/>
    </source>
</evidence>
<feature type="transmembrane region" description="Helical" evidence="6">
    <location>
        <begin position="41"/>
        <end position="72"/>
    </location>
</feature>
<dbReference type="SMART" id="SM01381">
    <property type="entry name" value="7TM_GPCR_Srsx"/>
    <property type="match status" value="1"/>
</dbReference>
<evidence type="ECO:0000259" key="7">
    <source>
        <dbReference type="PROSITE" id="PS50262"/>
    </source>
</evidence>
<feature type="transmembrane region" description="Helical" evidence="6">
    <location>
        <begin position="255"/>
        <end position="277"/>
    </location>
</feature>
<dbReference type="Pfam" id="PF00001">
    <property type="entry name" value="7tm_1"/>
    <property type="match status" value="1"/>
</dbReference>
<evidence type="ECO:0000256" key="6">
    <source>
        <dbReference type="SAM" id="Phobius"/>
    </source>
</evidence>
<name>A0ABN8NJ30_9CNID</name>
<feature type="transmembrane region" description="Helical" evidence="6">
    <location>
        <begin position="289"/>
        <end position="311"/>
    </location>
</feature>
<organism evidence="8 9">
    <name type="scientific">Porites lobata</name>
    <dbReference type="NCBI Taxonomy" id="104759"/>
    <lineage>
        <taxon>Eukaryota</taxon>
        <taxon>Metazoa</taxon>
        <taxon>Cnidaria</taxon>
        <taxon>Anthozoa</taxon>
        <taxon>Hexacorallia</taxon>
        <taxon>Scleractinia</taxon>
        <taxon>Fungiina</taxon>
        <taxon>Poritidae</taxon>
        <taxon>Porites</taxon>
    </lineage>
</organism>
<feature type="transmembrane region" description="Helical" evidence="6">
    <location>
        <begin position="192"/>
        <end position="211"/>
    </location>
</feature>
<dbReference type="InterPro" id="IPR017452">
    <property type="entry name" value="GPCR_Rhodpsn_7TM"/>
</dbReference>
<dbReference type="PANTHER" id="PTHR22750">
    <property type="entry name" value="G-PROTEIN COUPLED RECEPTOR"/>
    <property type="match status" value="1"/>
</dbReference>
<evidence type="ECO:0000313" key="8">
    <source>
        <dbReference type="EMBL" id="CAH3105717.1"/>
    </source>
</evidence>
<gene>
    <name evidence="8" type="ORF">PLOB_00013827</name>
</gene>
<dbReference type="CDD" id="cd00637">
    <property type="entry name" value="7tm_classA_rhodopsin-like"/>
    <property type="match status" value="1"/>
</dbReference>
<feature type="transmembrane region" description="Helical" evidence="6">
    <location>
        <begin position="166"/>
        <end position="186"/>
    </location>
</feature>